<evidence type="ECO:0000313" key="2">
    <source>
        <dbReference type="Proteomes" id="UP000017184"/>
    </source>
</evidence>
<dbReference type="KEGG" id="cbx:Cenrod_1430"/>
<name>U5N7Z5_9BURK</name>
<dbReference type="HOGENOM" id="CLU_2647825_0_0_4"/>
<reference evidence="1 2" key="1">
    <citation type="journal article" date="2013" name="Genome Biol.">
        <title>Genomic analysis reveals key aspects of prokaryotic symbiosis in the phototrophic consortium "Chlorochromatium aggregatum".</title>
        <authorList>
            <person name="Liu Z."/>
            <person name="Muller J."/>
            <person name="Li T."/>
            <person name="Alvey R.M."/>
            <person name="Vogl K."/>
            <person name="Frigaard N.U."/>
            <person name="Rockwell N.C."/>
            <person name="Boyd E.S."/>
            <person name="Tomsho L.P."/>
            <person name="Schuster S.C."/>
            <person name="Henke P."/>
            <person name="Rohde M."/>
            <person name="Overmann J."/>
            <person name="Bryant D.A."/>
        </authorList>
    </citation>
    <scope>NUCLEOTIDE SEQUENCE [LARGE SCALE GENOMIC DNA]</scope>
    <source>
        <strain evidence="1">CR</strain>
    </source>
</reference>
<dbReference type="AlphaFoldDB" id="U5N7Z5"/>
<dbReference type="EMBL" id="CP004885">
    <property type="protein sequence ID" value="AGX87517.1"/>
    <property type="molecule type" value="Genomic_DNA"/>
</dbReference>
<organism evidence="1 2">
    <name type="scientific">Candidatus Symbiobacter mobilis CR</name>
    <dbReference type="NCBI Taxonomy" id="946483"/>
    <lineage>
        <taxon>Bacteria</taxon>
        <taxon>Pseudomonadati</taxon>
        <taxon>Pseudomonadota</taxon>
        <taxon>Betaproteobacteria</taxon>
        <taxon>Burkholderiales</taxon>
        <taxon>Comamonadaceae</taxon>
    </lineage>
</organism>
<protein>
    <submittedName>
        <fullName evidence="1">Uncharacterized protein</fullName>
    </submittedName>
</protein>
<keyword evidence="2" id="KW-1185">Reference proteome</keyword>
<accession>U5N7Z5</accession>
<evidence type="ECO:0000313" key="1">
    <source>
        <dbReference type="EMBL" id="AGX87517.1"/>
    </source>
</evidence>
<gene>
    <name evidence="1" type="ORF">Cenrod_1430</name>
</gene>
<proteinExistence type="predicted"/>
<dbReference type="Proteomes" id="UP000017184">
    <property type="component" value="Chromosome"/>
</dbReference>
<sequence>MKGTVRIPGTHCFLRAHPFQRWYGWHPTGPQQISVGTDTPVSWASSGTDALLGVLLDVHRPRFLTGQGDNWTYIAQ</sequence>